<evidence type="ECO:0000259" key="26">
    <source>
        <dbReference type="PROSITE" id="PS50041"/>
    </source>
</evidence>
<dbReference type="CDD" id="cd00033">
    <property type="entry name" value="CCP"/>
    <property type="match status" value="2"/>
</dbReference>
<dbReference type="FunFam" id="3.10.100.10:FF:000007">
    <property type="entry name" value="L-selectin"/>
    <property type="match status" value="1"/>
</dbReference>
<keyword evidence="15 23" id="KW-1015">Disulfide bond</keyword>
<evidence type="ECO:0000256" key="13">
    <source>
        <dbReference type="ARBA" id="ARBA00022989"/>
    </source>
</evidence>
<evidence type="ECO:0000256" key="24">
    <source>
        <dbReference type="PROSITE-ProRule" id="PRU00302"/>
    </source>
</evidence>
<dbReference type="InterPro" id="IPR035976">
    <property type="entry name" value="Sushi/SCR/CCP_sf"/>
</dbReference>
<evidence type="ECO:0000256" key="9">
    <source>
        <dbReference type="ARBA" id="ARBA00022734"/>
    </source>
</evidence>
<feature type="domain" description="C-type lectin" evidence="26">
    <location>
        <begin position="26"/>
        <end position="145"/>
    </location>
</feature>
<comment type="caution">
    <text evidence="23">Lacks conserved residue(s) required for the propagation of feature annotation.</text>
</comment>
<keyword evidence="11" id="KW-0106">Calcium</keyword>
<evidence type="ECO:0000256" key="11">
    <source>
        <dbReference type="ARBA" id="ARBA00022837"/>
    </source>
</evidence>
<accession>A0A3B4BN59</accession>
<dbReference type="PROSITE" id="PS50041">
    <property type="entry name" value="C_TYPE_LECTIN_2"/>
    <property type="match status" value="1"/>
</dbReference>
<dbReference type="PROSITE" id="PS50026">
    <property type="entry name" value="EGF_3"/>
    <property type="match status" value="1"/>
</dbReference>
<evidence type="ECO:0000256" key="17">
    <source>
        <dbReference type="ARBA" id="ARBA00038738"/>
    </source>
</evidence>
<dbReference type="PROSITE" id="PS50923">
    <property type="entry name" value="SUSHI"/>
    <property type="match status" value="2"/>
</dbReference>
<dbReference type="SMART" id="SM00034">
    <property type="entry name" value="CLECT"/>
    <property type="match status" value="1"/>
</dbReference>
<evidence type="ECO:0000256" key="15">
    <source>
        <dbReference type="ARBA" id="ARBA00023157"/>
    </source>
</evidence>
<evidence type="ECO:0000256" key="22">
    <source>
        <dbReference type="ARBA" id="ARBA00045695"/>
    </source>
</evidence>
<keyword evidence="6" id="KW-0812">Transmembrane</keyword>
<dbReference type="SUPFAM" id="SSF57535">
    <property type="entry name" value="Complement control module/SCR domain"/>
    <property type="match status" value="2"/>
</dbReference>
<feature type="domain" description="EGF-like" evidence="25">
    <location>
        <begin position="145"/>
        <end position="181"/>
    </location>
</feature>
<dbReference type="InterPro" id="IPR016186">
    <property type="entry name" value="C-type_lectin-like/link_sf"/>
</dbReference>
<comment type="similarity">
    <text evidence="2">Belongs to the selectin/LECAM family.</text>
</comment>
<evidence type="ECO:0000256" key="21">
    <source>
        <dbReference type="ARBA" id="ARBA00043124"/>
    </source>
</evidence>
<evidence type="ECO:0000256" key="4">
    <source>
        <dbReference type="ARBA" id="ARBA00022536"/>
    </source>
</evidence>
<keyword evidence="9" id="KW-0430">Lectin</keyword>
<evidence type="ECO:0000313" key="29">
    <source>
        <dbReference type="Proteomes" id="UP001501920"/>
    </source>
</evidence>
<dbReference type="FunFam" id="2.10.25.10:FF:000176">
    <property type="entry name" value="Selectin P"/>
    <property type="match status" value="1"/>
</dbReference>
<evidence type="ECO:0000256" key="1">
    <source>
        <dbReference type="ARBA" id="ARBA00004251"/>
    </source>
</evidence>
<dbReference type="PROSITE" id="PS00022">
    <property type="entry name" value="EGF_1"/>
    <property type="match status" value="1"/>
</dbReference>
<dbReference type="Proteomes" id="UP001501920">
    <property type="component" value="Chromosome 4"/>
</dbReference>
<keyword evidence="7" id="KW-0479">Metal-binding</keyword>
<dbReference type="InterPro" id="IPR001304">
    <property type="entry name" value="C-type_lectin-like"/>
</dbReference>
<keyword evidence="10" id="KW-0677">Repeat</keyword>
<evidence type="ECO:0000256" key="6">
    <source>
        <dbReference type="ARBA" id="ARBA00022692"/>
    </source>
</evidence>
<keyword evidence="13" id="KW-1133">Transmembrane helix</keyword>
<dbReference type="GeneTree" id="ENSGT00940000160168"/>
<evidence type="ECO:0000256" key="7">
    <source>
        <dbReference type="ARBA" id="ARBA00022723"/>
    </source>
</evidence>
<feature type="disulfide bond" evidence="24">
    <location>
        <begin position="217"/>
        <end position="244"/>
    </location>
</feature>
<dbReference type="SMART" id="SM00181">
    <property type="entry name" value="EGF"/>
    <property type="match status" value="1"/>
</dbReference>
<dbReference type="PROSITE" id="PS01186">
    <property type="entry name" value="EGF_2"/>
    <property type="match status" value="1"/>
</dbReference>
<evidence type="ECO:0000256" key="10">
    <source>
        <dbReference type="ARBA" id="ARBA00022737"/>
    </source>
</evidence>
<dbReference type="Gene3D" id="2.10.70.10">
    <property type="entry name" value="Complement Module, domain 1"/>
    <property type="match status" value="2"/>
</dbReference>
<keyword evidence="12" id="KW-0130">Cell adhesion</keyword>
<dbReference type="Pfam" id="PF00084">
    <property type="entry name" value="Sushi"/>
    <property type="match status" value="2"/>
</dbReference>
<keyword evidence="29" id="KW-1185">Reference proteome</keyword>
<dbReference type="Gene3D" id="3.10.100.10">
    <property type="entry name" value="Mannose-Binding Protein A, subunit A"/>
    <property type="match status" value="1"/>
</dbReference>
<dbReference type="SUPFAM" id="SSF56436">
    <property type="entry name" value="C-type lectin-like"/>
    <property type="match status" value="1"/>
</dbReference>
<keyword evidence="4 23" id="KW-0245">EGF-like domain</keyword>
<proteinExistence type="inferred from homology"/>
<dbReference type="InterPro" id="IPR050350">
    <property type="entry name" value="Compl-Cell_Adhes-Reg"/>
</dbReference>
<evidence type="ECO:0000256" key="3">
    <source>
        <dbReference type="ARBA" id="ARBA00022475"/>
    </source>
</evidence>
<reference evidence="28 29" key="1">
    <citation type="submission" date="2020-10" db="EMBL/GenBank/DDBJ databases">
        <title>Pygocentrus nattereri (red-bellied piranha) genome, fPygNat1, primary haplotype.</title>
        <authorList>
            <person name="Myers G."/>
            <person name="Meyer A."/>
            <person name="Karagic N."/>
            <person name="Pippel M."/>
            <person name="Winkler S."/>
            <person name="Tracey A."/>
            <person name="Wood J."/>
            <person name="Formenti G."/>
            <person name="Howe K."/>
            <person name="Fedrigo O."/>
            <person name="Jarvis E.D."/>
        </authorList>
    </citation>
    <scope>NUCLEOTIDE SEQUENCE [LARGE SCALE GENOMIC DNA]</scope>
</reference>
<evidence type="ECO:0000256" key="20">
    <source>
        <dbReference type="ARBA" id="ARBA00042113"/>
    </source>
</evidence>
<reference evidence="28" key="2">
    <citation type="submission" date="2025-08" db="UniProtKB">
        <authorList>
            <consortium name="Ensembl"/>
        </authorList>
    </citation>
    <scope>IDENTIFICATION</scope>
</reference>
<dbReference type="GO" id="GO:0007155">
    <property type="term" value="P:cell adhesion"/>
    <property type="evidence" value="ECO:0007669"/>
    <property type="project" value="UniProtKB-KW"/>
</dbReference>
<dbReference type="PANTHER" id="PTHR19325">
    <property type="entry name" value="COMPLEMENT COMPONENT-RELATED SUSHI DOMAIN-CONTAINING"/>
    <property type="match status" value="1"/>
</dbReference>
<dbReference type="FunFam" id="2.10.70.10:FF:000001">
    <property type="entry name" value="Selectin P"/>
    <property type="match status" value="1"/>
</dbReference>
<gene>
    <name evidence="28" type="primary">SELE</name>
</gene>
<feature type="domain" description="Sushi" evidence="27">
    <location>
        <begin position="184"/>
        <end position="246"/>
    </location>
</feature>
<dbReference type="GO" id="GO:0030246">
    <property type="term" value="F:carbohydrate binding"/>
    <property type="evidence" value="ECO:0007669"/>
    <property type="project" value="UniProtKB-KW"/>
</dbReference>
<evidence type="ECO:0000313" key="28">
    <source>
        <dbReference type="Ensembl" id="ENSPNAP00000001202.2"/>
    </source>
</evidence>
<dbReference type="Ensembl" id="ENSPNAT00000012574.2">
    <property type="protein sequence ID" value="ENSPNAP00000001202.2"/>
    <property type="gene ID" value="ENSPNAG00000000595.2"/>
</dbReference>
<dbReference type="PANTHER" id="PTHR19325:SF493">
    <property type="entry name" value="E-SELECTIN"/>
    <property type="match status" value="1"/>
</dbReference>
<dbReference type="Pfam" id="PF00059">
    <property type="entry name" value="Lectin_C"/>
    <property type="match status" value="1"/>
</dbReference>
<name>A0A3B4BN59_PYGNA</name>
<evidence type="ECO:0000256" key="14">
    <source>
        <dbReference type="ARBA" id="ARBA00023136"/>
    </source>
</evidence>
<dbReference type="CDD" id="cd00054">
    <property type="entry name" value="EGF_CA"/>
    <property type="match status" value="1"/>
</dbReference>
<dbReference type="InterPro" id="IPR002396">
    <property type="entry name" value="Selectin_superfamily"/>
</dbReference>
<keyword evidence="3" id="KW-1003">Cell membrane</keyword>
<dbReference type="InterPro" id="IPR000742">
    <property type="entry name" value="EGF"/>
</dbReference>
<organism evidence="28 29">
    <name type="scientific">Pygocentrus nattereri</name>
    <name type="common">Red-bellied piranha</name>
    <dbReference type="NCBI Taxonomy" id="42514"/>
    <lineage>
        <taxon>Eukaryota</taxon>
        <taxon>Metazoa</taxon>
        <taxon>Chordata</taxon>
        <taxon>Craniata</taxon>
        <taxon>Vertebrata</taxon>
        <taxon>Euteleostomi</taxon>
        <taxon>Actinopterygii</taxon>
        <taxon>Neopterygii</taxon>
        <taxon>Teleostei</taxon>
        <taxon>Ostariophysi</taxon>
        <taxon>Characiformes</taxon>
        <taxon>Characoidei</taxon>
        <taxon>Pygocentrus</taxon>
    </lineage>
</organism>
<evidence type="ECO:0000259" key="27">
    <source>
        <dbReference type="PROSITE" id="PS50923"/>
    </source>
</evidence>
<dbReference type="GO" id="GO:0046872">
    <property type="term" value="F:metal ion binding"/>
    <property type="evidence" value="ECO:0007669"/>
    <property type="project" value="UniProtKB-KW"/>
</dbReference>
<evidence type="ECO:0000256" key="2">
    <source>
        <dbReference type="ARBA" id="ARBA00007360"/>
    </source>
</evidence>
<keyword evidence="5 24" id="KW-0768">Sushi</keyword>
<feature type="domain" description="Sushi" evidence="27">
    <location>
        <begin position="247"/>
        <end position="308"/>
    </location>
</feature>
<evidence type="ECO:0000256" key="19">
    <source>
        <dbReference type="ARBA" id="ARBA00041401"/>
    </source>
</evidence>
<evidence type="ECO:0000256" key="16">
    <source>
        <dbReference type="ARBA" id="ARBA00023180"/>
    </source>
</evidence>
<keyword evidence="14" id="KW-0472">Membrane</keyword>
<evidence type="ECO:0000259" key="25">
    <source>
        <dbReference type="PROSITE" id="PS50026"/>
    </source>
</evidence>
<comment type="function">
    <text evidence="22">Cell-surface glycoprotein having a role in immunoadhesion. Mediates in the adhesion of blood neutrophils in cytokine-activated endothelium through interaction with SELPLG/PSGL1. May have a role in capillary morphogenesis.</text>
</comment>
<dbReference type="InterPro" id="IPR016187">
    <property type="entry name" value="CTDL_fold"/>
</dbReference>
<keyword evidence="8" id="KW-0732">Signal</keyword>
<sequence>MEIIQQTLKQCPEKALTQSITCQTEVEAWTFHYRNDSNMDWETARRWCQQNYTDMVAIQNKEEITYLNNTLPHHKQYYWIGLRKVEGQWTWVGTKKPLTEAHWADAEPNNKQSNEDCVEIYIKRDKDAAMWNDEKCSSLSAPLCYKVSCLNTSCSEHAECVEAINNYTCKCEPGFSGPRCEKAVQCSPISGNSSGLSMKCSHPISTNSYNSTCTFSCEEGFELRGPYTTKCDHTGQWTHKTPTCKAVQCSPISGNSSGLSMKCSHPISTNSYNSTCTFSCEEGFELRGPYTTKTMLSQWSGPVPLCLLLTLPLPGPAPLHLLLTLPLPLRVKL</sequence>
<evidence type="ECO:0000256" key="5">
    <source>
        <dbReference type="ARBA" id="ARBA00022659"/>
    </source>
</evidence>
<evidence type="ECO:0000256" key="8">
    <source>
        <dbReference type="ARBA" id="ARBA00022729"/>
    </source>
</evidence>
<dbReference type="PRINTS" id="PR00343">
    <property type="entry name" value="SELECTIN"/>
</dbReference>
<comment type="subcellular location">
    <subcellularLocation>
        <location evidence="1">Cell membrane</location>
        <topology evidence="1">Single-pass type I membrane protein</topology>
    </subcellularLocation>
</comment>
<dbReference type="AlphaFoldDB" id="A0A3B4BN59"/>
<dbReference type="GO" id="GO:0005886">
    <property type="term" value="C:plasma membrane"/>
    <property type="evidence" value="ECO:0007669"/>
    <property type="project" value="UniProtKB-SubCell"/>
</dbReference>
<comment type="subunit">
    <text evidence="17">Interacts with SELPLG/PSGL1 and PODXL2 through the sialyl Lewis X epitope. SELPLG sulfation appears not to be required for this interaction.</text>
</comment>
<dbReference type="Pfam" id="PF00008">
    <property type="entry name" value="EGF"/>
    <property type="match status" value="1"/>
</dbReference>
<keyword evidence="16" id="KW-0325">Glycoprotein</keyword>
<evidence type="ECO:0000256" key="18">
    <source>
        <dbReference type="ARBA" id="ARBA00040812"/>
    </source>
</evidence>
<dbReference type="SMART" id="SM00032">
    <property type="entry name" value="CCP"/>
    <property type="match status" value="2"/>
</dbReference>
<reference evidence="28" key="3">
    <citation type="submission" date="2025-09" db="UniProtKB">
        <authorList>
            <consortium name="Ensembl"/>
        </authorList>
    </citation>
    <scope>IDENTIFICATION</scope>
</reference>
<feature type="disulfide bond" evidence="23">
    <location>
        <begin position="171"/>
        <end position="180"/>
    </location>
</feature>
<evidence type="ECO:0000256" key="23">
    <source>
        <dbReference type="PROSITE-ProRule" id="PRU00076"/>
    </source>
</evidence>
<protein>
    <recommendedName>
        <fullName evidence="18">E-selectin</fullName>
    </recommendedName>
    <alternativeName>
        <fullName evidence="19">CD62 antigen-like family member E</fullName>
    </alternativeName>
    <alternativeName>
        <fullName evidence="20">Endothelial leukocyte adhesion molecule 1</fullName>
    </alternativeName>
    <alternativeName>
        <fullName evidence="21">Leukocyte-endothelial cell adhesion molecule 2</fullName>
    </alternativeName>
</protein>
<evidence type="ECO:0000256" key="12">
    <source>
        <dbReference type="ARBA" id="ARBA00022889"/>
    </source>
</evidence>
<dbReference type="InterPro" id="IPR000436">
    <property type="entry name" value="Sushi_SCR_CCP_dom"/>
</dbReference>